<dbReference type="Pfam" id="PF11533">
    <property type="entry name" value="AtzH-like"/>
    <property type="match status" value="1"/>
</dbReference>
<dbReference type="InterPro" id="IPR023631">
    <property type="entry name" value="Amidase_dom"/>
</dbReference>
<dbReference type="InterPro" id="IPR020556">
    <property type="entry name" value="Amidase_CS"/>
</dbReference>
<feature type="domain" description="Amidase" evidence="1">
    <location>
        <begin position="151"/>
        <end position="307"/>
    </location>
</feature>
<dbReference type="OrthoDB" id="182039at2"/>
<dbReference type="InterPro" id="IPR036928">
    <property type="entry name" value="AS_sf"/>
</dbReference>
<protein>
    <submittedName>
        <fullName evidence="2">Amidase</fullName>
        <ecNumber evidence="2">3.5.1.4</ecNumber>
    </submittedName>
</protein>
<dbReference type="InterPro" id="IPR032710">
    <property type="entry name" value="NTF2-like_dom_sf"/>
</dbReference>
<comment type="caution">
    <text evidence="2">The sequence shown here is derived from an EMBL/GenBank/DDBJ whole genome shotgun (WGS) entry which is preliminary data.</text>
</comment>
<dbReference type="Gene3D" id="3.10.450.50">
    <property type="match status" value="1"/>
</dbReference>
<dbReference type="SUPFAM" id="SSF54427">
    <property type="entry name" value="NTF2-like"/>
    <property type="match status" value="1"/>
</dbReference>
<evidence type="ECO:0000259" key="1">
    <source>
        <dbReference type="Pfam" id="PF01425"/>
    </source>
</evidence>
<accession>A0A3A9YU61</accession>
<evidence type="ECO:0000313" key="3">
    <source>
        <dbReference type="Proteomes" id="UP000272474"/>
    </source>
</evidence>
<dbReference type="PROSITE" id="PS00571">
    <property type="entry name" value="AMIDASES"/>
    <property type="match status" value="1"/>
</dbReference>
<sequence length="539" mass="53789">MYPDAQGSAAHGELLAAFRAYEQALAADDVAALGRWFSTAPGTLRAEGAVVLSGHEAIADFRRGRGGAPPRTVERLHLVPLGADAAVLTAETRRADGSHGLQTQVWQRGPEGWRIRAAHVSATPPAATPRGPAAAPDPAVWRVTGSPLAAGTPGGPLAGKRLAVKDLFAVAGQATGAGNPAWLATSPAASRHAAAVGALLRAGADVVGLAQTDELAFGLAGGNAHYGTPANPAAPGRLPGGSSSGPAAAVAAGLADLGLATDTAGSIRVPASYCGLYGWRPTHGAVSTEGLVPLAPAFDTAGLLAADPELLRAGALALLEGAPGPAAGAEAAPITSLAVDERLTALAEPETRASFAAACRALALRTGLPLTRLTVPGAERLDAWFAAFRTVQAAQAWARHGAWIERHEGALAPAVAARFAAGRSVTEEQRAAGEEELAQAGARLRAALGPGSALLLPATSGPAPLVSAPPEEVEAVRAATLRLTHLASLAGLPAVAAPWLRVRGLPAGLCLAGPPGADLPLLGLAARAARPTPPGGGPR</sequence>
<evidence type="ECO:0000313" key="2">
    <source>
        <dbReference type="EMBL" id="RKN39044.1"/>
    </source>
</evidence>
<dbReference type="GO" id="GO:0004040">
    <property type="term" value="F:amidase activity"/>
    <property type="evidence" value="ECO:0007669"/>
    <property type="project" value="UniProtKB-EC"/>
</dbReference>
<dbReference type="PANTHER" id="PTHR46310:SF7">
    <property type="entry name" value="AMIDASE 1"/>
    <property type="match status" value="1"/>
</dbReference>
<proteinExistence type="predicted"/>
<organism evidence="2 3">
    <name type="scientific">Streptomyces hoynatensis</name>
    <dbReference type="NCBI Taxonomy" id="1141874"/>
    <lineage>
        <taxon>Bacteria</taxon>
        <taxon>Bacillati</taxon>
        <taxon>Actinomycetota</taxon>
        <taxon>Actinomycetes</taxon>
        <taxon>Kitasatosporales</taxon>
        <taxon>Streptomycetaceae</taxon>
        <taxon>Streptomyces</taxon>
    </lineage>
</organism>
<name>A0A3A9YU61_9ACTN</name>
<dbReference type="Proteomes" id="UP000272474">
    <property type="component" value="Unassembled WGS sequence"/>
</dbReference>
<reference evidence="2 3" key="1">
    <citation type="journal article" date="2014" name="Int. J. Syst. Evol. Microbiol.">
        <title>Streptomyces hoynatensis sp. nov., isolated from deep marine sediment.</title>
        <authorList>
            <person name="Veyisoglu A."/>
            <person name="Sahin N."/>
        </authorList>
    </citation>
    <scope>NUCLEOTIDE SEQUENCE [LARGE SCALE GENOMIC DNA]</scope>
    <source>
        <strain evidence="2 3">KCTC 29097</strain>
    </source>
</reference>
<dbReference type="SUPFAM" id="SSF75304">
    <property type="entry name" value="Amidase signature (AS) enzymes"/>
    <property type="match status" value="1"/>
</dbReference>
<dbReference type="InterPro" id="IPR024507">
    <property type="entry name" value="AtzH-like"/>
</dbReference>
<keyword evidence="3" id="KW-1185">Reference proteome</keyword>
<gene>
    <name evidence="2" type="ORF">D7294_22995</name>
</gene>
<dbReference type="RefSeq" id="WP_120682795.1">
    <property type="nucleotide sequence ID" value="NZ_RBAL01000015.1"/>
</dbReference>
<dbReference type="PANTHER" id="PTHR46310">
    <property type="entry name" value="AMIDASE 1"/>
    <property type="match status" value="1"/>
</dbReference>
<dbReference type="AlphaFoldDB" id="A0A3A9YU61"/>
<dbReference type="NCBIfam" id="NF006169">
    <property type="entry name" value="PRK08310.1"/>
    <property type="match status" value="1"/>
</dbReference>
<dbReference type="EMBL" id="RBAL01000015">
    <property type="protein sequence ID" value="RKN39044.1"/>
    <property type="molecule type" value="Genomic_DNA"/>
</dbReference>
<dbReference type="Pfam" id="PF01425">
    <property type="entry name" value="Amidase"/>
    <property type="match status" value="1"/>
</dbReference>
<dbReference type="Gene3D" id="3.90.1300.10">
    <property type="entry name" value="Amidase signature (AS) domain"/>
    <property type="match status" value="1"/>
</dbReference>
<dbReference type="EC" id="3.5.1.4" evidence="2"/>
<keyword evidence="2" id="KW-0378">Hydrolase</keyword>